<evidence type="ECO:0000256" key="2">
    <source>
        <dbReference type="ARBA" id="ARBA00004275"/>
    </source>
</evidence>
<dbReference type="Gene3D" id="2.40.110.10">
    <property type="entry name" value="Butyryl-CoA Dehydrogenase, subunit A, domain 2"/>
    <property type="match status" value="1"/>
</dbReference>
<dbReference type="InterPro" id="IPR012258">
    <property type="entry name" value="Acyl-CoA_oxidase"/>
</dbReference>
<reference evidence="17" key="1">
    <citation type="submission" date="2020-11" db="EMBL/GenBank/DDBJ databases">
        <authorList>
            <person name="Tran Van P."/>
        </authorList>
    </citation>
    <scope>NUCLEOTIDE SEQUENCE</scope>
</reference>
<gene>
    <name evidence="17" type="ORF">TGEB3V08_LOCUS6456</name>
</gene>
<feature type="binding site" evidence="13">
    <location>
        <position position="165"/>
    </location>
    <ligand>
        <name>FAD</name>
        <dbReference type="ChEBI" id="CHEBI:57692"/>
    </ligand>
</feature>
<dbReference type="PANTHER" id="PTHR10909:SF390">
    <property type="entry name" value="PEROXISOMAL ACYL-COENZYME A OXIDASE 3"/>
    <property type="match status" value="1"/>
</dbReference>
<dbReference type="SUPFAM" id="SSF47203">
    <property type="entry name" value="Acyl-CoA dehydrogenase C-terminal domain-like"/>
    <property type="match status" value="2"/>
</dbReference>
<dbReference type="Pfam" id="PF22924">
    <property type="entry name" value="ACOX_C_alpha1"/>
    <property type="match status" value="1"/>
</dbReference>
<proteinExistence type="inferred from homology"/>
<feature type="domain" description="Acyl-CoA oxidase C-terminal" evidence="14">
    <location>
        <begin position="524"/>
        <end position="686"/>
    </location>
</feature>
<dbReference type="Gene3D" id="1.20.140.10">
    <property type="entry name" value="Butyryl-CoA Dehydrogenase, subunit A, domain 3"/>
    <property type="match status" value="2"/>
</dbReference>
<dbReference type="GO" id="GO:0055088">
    <property type="term" value="P:lipid homeostasis"/>
    <property type="evidence" value="ECO:0007669"/>
    <property type="project" value="TreeGrafter"/>
</dbReference>
<evidence type="ECO:0000256" key="5">
    <source>
        <dbReference type="ARBA" id="ARBA00022630"/>
    </source>
</evidence>
<evidence type="ECO:0000256" key="9">
    <source>
        <dbReference type="ARBA" id="ARBA00023098"/>
    </source>
</evidence>
<dbReference type="GO" id="GO:0071949">
    <property type="term" value="F:FAD binding"/>
    <property type="evidence" value="ECO:0007669"/>
    <property type="project" value="InterPro"/>
</dbReference>
<dbReference type="AlphaFoldDB" id="A0A7R9K019"/>
<evidence type="ECO:0000256" key="1">
    <source>
        <dbReference type="ARBA" id="ARBA00001974"/>
    </source>
</evidence>
<keyword evidence="5 11" id="KW-0285">Flavoprotein</keyword>
<feature type="domain" description="Acyl-CoA oxidase C-alpha1" evidence="16">
    <location>
        <begin position="308"/>
        <end position="472"/>
    </location>
</feature>
<dbReference type="PIRSF" id="PIRSF000168">
    <property type="entry name" value="Acyl-CoA_oxidase"/>
    <property type="match status" value="1"/>
</dbReference>
<feature type="domain" description="Acyl-CoA oxidase/dehydrogenase middle" evidence="15">
    <location>
        <begin position="161"/>
        <end position="271"/>
    </location>
</feature>
<evidence type="ECO:0000259" key="16">
    <source>
        <dbReference type="Pfam" id="PF22924"/>
    </source>
</evidence>
<evidence type="ECO:0000256" key="6">
    <source>
        <dbReference type="ARBA" id="ARBA00022827"/>
    </source>
</evidence>
<dbReference type="InterPro" id="IPR009100">
    <property type="entry name" value="AcylCoA_DH/oxidase_NM_dom_sf"/>
</dbReference>
<sequence>MVYRSHYKVFELPNMSTDLLPEFAPGALDVYRRQAMFDWRKLRLFLEDERSLRFKMKIWKTLEADPLFQHDPVSLSLDEQRRQTTKRMYRILEYNFPAHESDVDILYKSAILGSALASYDPGLGVKIGLSFGLFKNTILNLGTERHNHFVRENVEGKIGGCFALTEIAHGSNAKGMRTTATFDPSTQEFILHTPNFQAAKCWVGCLGKTCTHAVVFAQLHTPDGVSHGLHAFVVPVRDTRTLLPHAGVTVGDLGEKLGLNGVDNGFIMFDRYRIPRTNLLNKTGDVTPEGRYITPIQDPRKRFGASLGNLSSGRVGIIHSCTLYLIKAVSVAVRYSATRKQFGPAGGEELPVIEYQLQQWRLFPYLAAVFAFTNFSSFFSDMMIKFDANSMKEEKAAAVAMLGMEIHGLSSAGKPFCGWVARDAIQECREACGGHGYLKASSLGDIRNENDACCTYEGENSVLIQQTSNWLIQLWGKEAPAEAVVTSPLHSVDFLSDARKILATKFTAATVRDAVAPQSERLVALLVAYQWLVCWLLQATSERMNALVKQGKDLFAAKNESQHFILLKFWQRITGEDVDPSVRPVLTRLCSLYGAWRLEKHLATLYQGLYMMGGEPTRLLRDGIVELCSQLKPDAVALVDAVAPPDFILNSALGASDGDLYKNLQAAIYRTPEVFERPEWWKDVVHTASYYPFGLYA</sequence>
<keyword evidence="9" id="KW-0443">Lipid metabolism</keyword>
<comment type="subcellular location">
    <subcellularLocation>
        <location evidence="2">Peroxisome</location>
    </subcellularLocation>
</comment>
<comment type="cofactor">
    <cofactor evidence="1">
        <name>FAD</name>
        <dbReference type="ChEBI" id="CHEBI:57692"/>
    </cofactor>
</comment>
<evidence type="ECO:0000256" key="13">
    <source>
        <dbReference type="PIRSR" id="PIRSR000168-2"/>
    </source>
</evidence>
<dbReference type="EMBL" id="OE841637">
    <property type="protein sequence ID" value="CAD7596569.1"/>
    <property type="molecule type" value="Genomic_DNA"/>
</dbReference>
<comment type="pathway">
    <text evidence="3">Lipid metabolism.</text>
</comment>
<keyword evidence="6 11" id="KW-0274">FAD</keyword>
<dbReference type="InterPro" id="IPR036250">
    <property type="entry name" value="AcylCo_DH-like_C"/>
</dbReference>
<evidence type="ECO:0000256" key="4">
    <source>
        <dbReference type="ARBA" id="ARBA00006288"/>
    </source>
</evidence>
<dbReference type="GO" id="GO:0033540">
    <property type="term" value="P:fatty acid beta-oxidation using acyl-CoA oxidase"/>
    <property type="evidence" value="ECO:0007669"/>
    <property type="project" value="TreeGrafter"/>
</dbReference>
<keyword evidence="7" id="KW-0276">Fatty acid metabolism</keyword>
<feature type="binding site" evidence="13">
    <location>
        <position position="204"/>
    </location>
    <ligand>
        <name>FAD</name>
        <dbReference type="ChEBI" id="CHEBI:57692"/>
    </ligand>
</feature>
<evidence type="ECO:0000259" key="15">
    <source>
        <dbReference type="Pfam" id="PF02770"/>
    </source>
</evidence>
<organism evidence="17">
    <name type="scientific">Timema genevievae</name>
    <name type="common">Walking stick</name>
    <dbReference type="NCBI Taxonomy" id="629358"/>
    <lineage>
        <taxon>Eukaryota</taxon>
        <taxon>Metazoa</taxon>
        <taxon>Ecdysozoa</taxon>
        <taxon>Arthropoda</taxon>
        <taxon>Hexapoda</taxon>
        <taxon>Insecta</taxon>
        <taxon>Pterygota</taxon>
        <taxon>Neoptera</taxon>
        <taxon>Polyneoptera</taxon>
        <taxon>Phasmatodea</taxon>
        <taxon>Timematodea</taxon>
        <taxon>Timematoidea</taxon>
        <taxon>Timematidae</taxon>
        <taxon>Timema</taxon>
    </lineage>
</organism>
<evidence type="ECO:0000256" key="7">
    <source>
        <dbReference type="ARBA" id="ARBA00022832"/>
    </source>
</evidence>
<name>A0A7R9K019_TIMGE</name>
<dbReference type="Pfam" id="PF01756">
    <property type="entry name" value="ACOX"/>
    <property type="match status" value="1"/>
</dbReference>
<feature type="active site" description="Proton acceptor" evidence="12">
    <location>
        <position position="457"/>
    </location>
</feature>
<dbReference type="FunFam" id="1.20.140.10:FF:000010">
    <property type="entry name" value="Acyl-coenzyme A oxidase"/>
    <property type="match status" value="1"/>
</dbReference>
<evidence type="ECO:0000256" key="11">
    <source>
        <dbReference type="PIRNR" id="PIRNR000168"/>
    </source>
</evidence>
<evidence type="ECO:0000313" key="17">
    <source>
        <dbReference type="EMBL" id="CAD7596569.1"/>
    </source>
</evidence>
<comment type="similarity">
    <text evidence="4 11">Belongs to the acyl-CoA oxidase family.</text>
</comment>
<protein>
    <recommendedName>
        <fullName evidence="11">Acyl-coenzyme A oxidase</fullName>
    </recommendedName>
</protein>
<dbReference type="InterPro" id="IPR046373">
    <property type="entry name" value="Acyl-CoA_Oxase/DH_mid-dom_sf"/>
</dbReference>
<dbReference type="SUPFAM" id="SSF56645">
    <property type="entry name" value="Acyl-CoA dehydrogenase NM domain-like"/>
    <property type="match status" value="1"/>
</dbReference>
<evidence type="ECO:0000256" key="10">
    <source>
        <dbReference type="ARBA" id="ARBA00023140"/>
    </source>
</evidence>
<dbReference type="InterPro" id="IPR006091">
    <property type="entry name" value="Acyl-CoA_Oxase/DH_mid-dom"/>
</dbReference>
<dbReference type="FunFam" id="1.20.140.10:FF:000007">
    <property type="entry name" value="Acyl-coenzyme A oxidase"/>
    <property type="match status" value="1"/>
</dbReference>
<dbReference type="InterPro" id="IPR055060">
    <property type="entry name" value="ACOX_C_alpha1"/>
</dbReference>
<keyword evidence="8" id="KW-0560">Oxidoreductase</keyword>
<dbReference type="GO" id="GO:0005504">
    <property type="term" value="F:fatty acid binding"/>
    <property type="evidence" value="ECO:0007669"/>
    <property type="project" value="TreeGrafter"/>
</dbReference>
<dbReference type="PANTHER" id="PTHR10909">
    <property type="entry name" value="ELECTRON TRANSPORT OXIDOREDUCTASE"/>
    <property type="match status" value="1"/>
</dbReference>
<evidence type="ECO:0000256" key="3">
    <source>
        <dbReference type="ARBA" id="ARBA00005189"/>
    </source>
</evidence>
<evidence type="ECO:0000256" key="12">
    <source>
        <dbReference type="PIRSR" id="PIRSR000168-1"/>
    </source>
</evidence>
<dbReference type="Pfam" id="PF02770">
    <property type="entry name" value="Acyl-CoA_dh_M"/>
    <property type="match status" value="1"/>
</dbReference>
<dbReference type="InterPro" id="IPR002655">
    <property type="entry name" value="Acyl-CoA_oxidase_C"/>
</dbReference>
<evidence type="ECO:0000256" key="8">
    <source>
        <dbReference type="ARBA" id="ARBA00023002"/>
    </source>
</evidence>
<dbReference type="GO" id="GO:0016402">
    <property type="term" value="F:pristanoyl-CoA oxidase activity"/>
    <property type="evidence" value="ECO:0007669"/>
    <property type="project" value="TreeGrafter"/>
</dbReference>
<evidence type="ECO:0000259" key="14">
    <source>
        <dbReference type="Pfam" id="PF01756"/>
    </source>
</evidence>
<keyword evidence="10" id="KW-0576">Peroxisome</keyword>
<dbReference type="GO" id="GO:0005777">
    <property type="term" value="C:peroxisome"/>
    <property type="evidence" value="ECO:0007669"/>
    <property type="project" value="UniProtKB-SubCell"/>
</dbReference>
<dbReference type="FunFam" id="2.40.110.10:FF:000005">
    <property type="entry name" value="Acyl-coenzyme A oxidase"/>
    <property type="match status" value="1"/>
</dbReference>
<accession>A0A7R9K019</accession>